<dbReference type="EMBL" id="WMEU01000015">
    <property type="protein sequence ID" value="MYL55834.1"/>
    <property type="molecule type" value="Genomic_DNA"/>
</dbReference>
<accession>A0ACC7VML2</accession>
<keyword evidence="2" id="KW-1185">Reference proteome</keyword>
<evidence type="ECO:0000313" key="2">
    <source>
        <dbReference type="Proteomes" id="UP000466692"/>
    </source>
</evidence>
<reference evidence="1" key="1">
    <citation type="submission" date="2019-11" db="EMBL/GenBank/DDBJ databases">
        <title>Genome sequences of 17 halophilic strains isolated from different environments.</title>
        <authorList>
            <person name="Furrow R.E."/>
        </authorList>
    </citation>
    <scope>NUCLEOTIDE SEQUENCE</scope>
    <source>
        <strain evidence="1">22510_22_Filter</strain>
    </source>
</reference>
<protein>
    <submittedName>
        <fullName evidence="1">Uncharacterized protein</fullName>
    </submittedName>
</protein>
<proteinExistence type="predicted"/>
<gene>
    <name evidence="1" type="ORF">GLW08_21270</name>
</gene>
<sequence length="225" mass="24976">MIISFAPVVSAGGGTIDTSKFQPDDIAPTWGNTDVGYDVTAEERYIQHDYQWDEDGQVMAAYYNSNAHDGHSPSGMEIDTSFYNYECATGPGGDCVEYSTYAIEAKSESQSSSYWWSDAPEAYIDSSVLDKATEPTIGLGSGQWLSAEPGYIYTSGTYVEPGSQQNDRYKVTVSRVHHHDVAINCGGGISNPYCKYQDTPAVDVIDAWAEYTPDYDRNWQYPQWH</sequence>
<organism evidence="1 2">
    <name type="scientific">Pontibacillus yanchengensis</name>
    <dbReference type="NCBI Taxonomy" id="462910"/>
    <lineage>
        <taxon>Bacteria</taxon>
        <taxon>Bacillati</taxon>
        <taxon>Bacillota</taxon>
        <taxon>Bacilli</taxon>
        <taxon>Bacillales</taxon>
        <taxon>Bacillaceae</taxon>
        <taxon>Pontibacillus</taxon>
    </lineage>
</organism>
<comment type="caution">
    <text evidence="1">The sequence shown here is derived from an EMBL/GenBank/DDBJ whole genome shotgun (WGS) entry which is preliminary data.</text>
</comment>
<dbReference type="Proteomes" id="UP000466692">
    <property type="component" value="Unassembled WGS sequence"/>
</dbReference>
<evidence type="ECO:0000313" key="1">
    <source>
        <dbReference type="EMBL" id="MYL55834.1"/>
    </source>
</evidence>
<name>A0ACC7VML2_9BACI</name>